<sequence length="372" mass="40624">MKKIWSSWLKVKFILPLIPLLMGALLLLVAAGGLVGFMSDNTVDAQVGGVGNKGLSEKVIGYTSLIQQYASKYGVEEDVPYLLAIMETESRGEGDDPMQSSESAGLPPNGITGPEWSIDQGVKYYASILTLAKKYGLESDKEAICQAYNFGASYISYLGKDGKRHSIDLAEVFSKEVVAPSLGNTTGETYPYLNEISSAVGKTYLYRNGGNFFYSLLVYRYIIFGGSVGEGGNEGMVQTALSQIGNVGGQKFWSWYGYTGRVEWCATFVSWVADQNGHIKDGSVPKFAYCPTGIDWFKQKNQWLSGGQTPRVGDIIFFDWDGDGVSDHVGIVERTDDKTVYTVEGNTSDQVAKRQYGLTSSVVMGYGQPAYK</sequence>
<dbReference type="CDD" id="cd16891">
    <property type="entry name" value="CwlT-like"/>
    <property type="match status" value="1"/>
</dbReference>
<dbReference type="InterPro" id="IPR038765">
    <property type="entry name" value="Papain-like_cys_pep_sf"/>
</dbReference>
<dbReference type="InterPro" id="IPR023346">
    <property type="entry name" value="Lysozyme-like_dom_sf"/>
</dbReference>
<dbReference type="Gene3D" id="3.90.1720.10">
    <property type="entry name" value="endopeptidase domain like (from Nostoc punctiforme)"/>
    <property type="match status" value="1"/>
</dbReference>
<organism evidence="6 8">
    <name type="scientific">Vagococcus xieshaowenii</name>
    <dbReference type="NCBI Taxonomy" id="2562451"/>
    <lineage>
        <taxon>Bacteria</taxon>
        <taxon>Bacillati</taxon>
        <taxon>Bacillota</taxon>
        <taxon>Bacilli</taxon>
        <taxon>Lactobacillales</taxon>
        <taxon>Enterococcaceae</taxon>
        <taxon>Vagococcus</taxon>
    </lineage>
</organism>
<evidence type="ECO:0000313" key="8">
    <source>
        <dbReference type="Proteomes" id="UP000297725"/>
    </source>
</evidence>
<name>A0AAJ5JQY0_9ENTE</name>
<dbReference type="InterPro" id="IPR047194">
    <property type="entry name" value="CwlT-like_lysozyme"/>
</dbReference>
<gene>
    <name evidence="6" type="ORF">E4031_01615</name>
    <name evidence="5" type="ORF">E4Z98_09875</name>
</gene>
<dbReference type="EMBL" id="SRHU01000007">
    <property type="protein sequence ID" value="TFZ42960.1"/>
    <property type="molecule type" value="Genomic_DNA"/>
</dbReference>
<comment type="subcellular location">
    <subcellularLocation>
        <location evidence="1">Cell surface</location>
    </subcellularLocation>
</comment>
<feature type="domain" description="CwlT-like lysozyme" evidence="4">
    <location>
        <begin position="57"/>
        <end position="221"/>
    </location>
</feature>
<dbReference type="Proteomes" id="UP000297725">
    <property type="component" value="Unassembled WGS sequence"/>
</dbReference>
<protein>
    <submittedName>
        <fullName evidence="6">CHAP domain-containing protein</fullName>
    </submittedName>
</protein>
<reference evidence="6 8" key="1">
    <citation type="submission" date="2019-03" db="EMBL/GenBank/DDBJ databases">
        <title>Vagococcus sp. was isolated fron gut of Carduelis flavirostris.</title>
        <authorList>
            <person name="Ge Y."/>
        </authorList>
    </citation>
    <scope>NUCLEOTIDE SEQUENCE [LARGE SCALE GENOMIC DNA]</scope>
    <source>
        <strain evidence="6 8">CF-210</strain>
    </source>
</reference>
<dbReference type="InterPro" id="IPR007921">
    <property type="entry name" value="CHAP_dom"/>
</dbReference>
<proteinExistence type="predicted"/>
<evidence type="ECO:0000256" key="1">
    <source>
        <dbReference type="ARBA" id="ARBA00004241"/>
    </source>
</evidence>
<evidence type="ECO:0000256" key="2">
    <source>
        <dbReference type="SAM" id="MobiDB-lite"/>
    </source>
</evidence>
<evidence type="ECO:0000259" key="3">
    <source>
        <dbReference type="Pfam" id="PF05257"/>
    </source>
</evidence>
<dbReference type="Gene3D" id="1.10.530.10">
    <property type="match status" value="1"/>
</dbReference>
<evidence type="ECO:0000259" key="4">
    <source>
        <dbReference type="Pfam" id="PF13702"/>
    </source>
</evidence>
<feature type="region of interest" description="Disordered" evidence="2">
    <location>
        <begin position="91"/>
        <end position="110"/>
    </location>
</feature>
<dbReference type="Pfam" id="PF05257">
    <property type="entry name" value="CHAP"/>
    <property type="match status" value="1"/>
</dbReference>
<reference evidence="5 7" key="2">
    <citation type="submission" date="2019-04" db="EMBL/GenBank/DDBJ databases">
        <authorList>
            <person name="Ge Y."/>
        </authorList>
    </citation>
    <scope>NUCLEOTIDE SEQUENCE [LARGE SCALE GENOMIC DNA]</scope>
    <source>
        <strain evidence="5">CF-49</strain>
        <strain evidence="7">personal::cf-49</strain>
        <plasmid evidence="5 7">punnamed2</plasmid>
    </source>
</reference>
<evidence type="ECO:0000313" key="5">
    <source>
        <dbReference type="EMBL" id="QCA29685.1"/>
    </source>
</evidence>
<dbReference type="SUPFAM" id="SSF53955">
    <property type="entry name" value="Lysozyme-like"/>
    <property type="match status" value="1"/>
</dbReference>
<geneLocation type="plasmid" evidence="5 7">
    <name>punnamed2</name>
</geneLocation>
<evidence type="ECO:0000313" key="6">
    <source>
        <dbReference type="EMBL" id="TFZ42960.1"/>
    </source>
</evidence>
<dbReference type="Pfam" id="PF13702">
    <property type="entry name" value="Lysozyme_like"/>
    <property type="match status" value="1"/>
</dbReference>
<dbReference type="AlphaFoldDB" id="A0AAJ5JQY0"/>
<dbReference type="SUPFAM" id="SSF54001">
    <property type="entry name" value="Cysteine proteinases"/>
    <property type="match status" value="1"/>
</dbReference>
<accession>A0AAJ5JQY0</accession>
<evidence type="ECO:0000313" key="7">
    <source>
        <dbReference type="Proteomes" id="UP000296883"/>
    </source>
</evidence>
<dbReference type="Proteomes" id="UP000296883">
    <property type="component" value="Plasmid punnamed2"/>
</dbReference>
<dbReference type="GO" id="GO:0009986">
    <property type="term" value="C:cell surface"/>
    <property type="evidence" value="ECO:0007669"/>
    <property type="project" value="UniProtKB-SubCell"/>
</dbReference>
<feature type="domain" description="Peptidase C51" evidence="3">
    <location>
        <begin position="258"/>
        <end position="346"/>
    </location>
</feature>
<keyword evidence="5" id="KW-0614">Plasmid</keyword>
<dbReference type="RefSeq" id="WP_135253586.1">
    <property type="nucleotide sequence ID" value="NZ_CP038867.1"/>
</dbReference>
<dbReference type="EMBL" id="CP038867">
    <property type="protein sequence ID" value="QCA29685.1"/>
    <property type="molecule type" value="Genomic_DNA"/>
</dbReference>
<keyword evidence="7" id="KW-1185">Reference proteome</keyword>